<gene>
    <name evidence="1" type="ORF">ACFOWM_03465</name>
</gene>
<dbReference type="EMBL" id="JBHSCZ010000001">
    <property type="protein sequence ID" value="MFC4261922.1"/>
    <property type="molecule type" value="Genomic_DNA"/>
</dbReference>
<dbReference type="Proteomes" id="UP001595907">
    <property type="component" value="Unassembled WGS sequence"/>
</dbReference>
<protein>
    <submittedName>
        <fullName evidence="1">Uncharacterized protein</fullName>
    </submittedName>
</protein>
<proteinExistence type="predicted"/>
<organism evidence="1 2">
    <name type="scientific">Ferruginibacter yonginensis</name>
    <dbReference type="NCBI Taxonomy" id="1310416"/>
    <lineage>
        <taxon>Bacteria</taxon>
        <taxon>Pseudomonadati</taxon>
        <taxon>Bacteroidota</taxon>
        <taxon>Chitinophagia</taxon>
        <taxon>Chitinophagales</taxon>
        <taxon>Chitinophagaceae</taxon>
        <taxon>Ferruginibacter</taxon>
    </lineage>
</organism>
<accession>A0ABV8QQA8</accession>
<keyword evidence="2" id="KW-1185">Reference proteome</keyword>
<evidence type="ECO:0000313" key="2">
    <source>
        <dbReference type="Proteomes" id="UP001595907"/>
    </source>
</evidence>
<dbReference type="RefSeq" id="WP_379707098.1">
    <property type="nucleotide sequence ID" value="NZ_JBHSCZ010000001.1"/>
</dbReference>
<comment type="caution">
    <text evidence="1">The sequence shown here is derived from an EMBL/GenBank/DDBJ whole genome shotgun (WGS) entry which is preliminary data.</text>
</comment>
<reference evidence="2" key="1">
    <citation type="journal article" date="2019" name="Int. J. Syst. Evol. Microbiol.">
        <title>The Global Catalogue of Microorganisms (GCM) 10K type strain sequencing project: providing services to taxonomists for standard genome sequencing and annotation.</title>
        <authorList>
            <consortium name="The Broad Institute Genomics Platform"/>
            <consortium name="The Broad Institute Genome Sequencing Center for Infectious Disease"/>
            <person name="Wu L."/>
            <person name="Ma J."/>
        </authorList>
    </citation>
    <scope>NUCLEOTIDE SEQUENCE [LARGE SCALE GENOMIC DNA]</scope>
    <source>
        <strain evidence="2">CECT 8289</strain>
    </source>
</reference>
<name>A0ABV8QQA8_9BACT</name>
<evidence type="ECO:0000313" key="1">
    <source>
        <dbReference type="EMBL" id="MFC4261922.1"/>
    </source>
</evidence>
<sequence>MQSYTLKEALAVLESGNWCNIRCITADVKSGTGGQLLELPKVRLCRKYANVKPSHEKVSNPFSVRPRHHDHFTRNVEMPNKQIRKIHPPLITHINGVAVI</sequence>